<keyword evidence="4" id="KW-0472">Membrane</keyword>
<dbReference type="Gene3D" id="1.20.1250.20">
    <property type="entry name" value="MFS general substrate transporter like domains"/>
    <property type="match status" value="1"/>
</dbReference>
<evidence type="ECO:0000313" key="6">
    <source>
        <dbReference type="Proteomes" id="UP000005239"/>
    </source>
</evidence>
<evidence type="ECO:0000256" key="1">
    <source>
        <dbReference type="ARBA" id="ARBA00004141"/>
    </source>
</evidence>
<name>A0A2A6C2H5_PRIPA</name>
<evidence type="ECO:0000313" key="5">
    <source>
        <dbReference type="EnsemblMetazoa" id="PPA05885.1"/>
    </source>
</evidence>
<evidence type="ECO:0000256" key="3">
    <source>
        <dbReference type="ARBA" id="ARBA00022989"/>
    </source>
</evidence>
<dbReference type="EnsemblMetazoa" id="PPA05885.1">
    <property type="protein sequence ID" value="PPA05885.1"/>
    <property type="gene ID" value="WBGene00095439"/>
</dbReference>
<reference evidence="5" key="2">
    <citation type="submission" date="2022-06" db="UniProtKB">
        <authorList>
            <consortium name="EnsemblMetazoa"/>
        </authorList>
    </citation>
    <scope>IDENTIFICATION</scope>
    <source>
        <strain evidence="5">PS312</strain>
    </source>
</reference>
<dbReference type="GO" id="GO:0022857">
    <property type="term" value="F:transmembrane transporter activity"/>
    <property type="evidence" value="ECO:0000318"/>
    <property type="project" value="GO_Central"/>
</dbReference>
<dbReference type="OrthoDB" id="370281at2759"/>
<accession>A0A8R1Y891</accession>
<dbReference type="InterPro" id="IPR036259">
    <property type="entry name" value="MFS_trans_sf"/>
</dbReference>
<dbReference type="GO" id="GO:0005765">
    <property type="term" value="C:lysosomal membrane"/>
    <property type="evidence" value="ECO:0000318"/>
    <property type="project" value="GO_Central"/>
</dbReference>
<keyword evidence="2" id="KW-0812">Transmembrane</keyword>
<sequence length="499" mass="55053">KTDSSVFAESLLEMGCGCCFNNEDGVSGVENIDRKKKWTWTEWKRPFVAVVLTFLCNVESSMLAVGEWPYMTTIDHSATSSFFGSATAVSKAGHAVFAFLFAVWAYKISGIKIPMLVGRCITLISCLMYIFVEFLPINRRWWMLVCYLLFGIGFGTSPLLRSYIARHTSEENRSTAYALQTGASVLSAIVGPLAQISFAGLPYPGARIIYPNINLNIFTAPIWFAIITNVIAIVIIIFVLDDPNKQLVCDGMSTSSGYSLAALRERLSTIRTLNLPWALIFLVIFQKVVSDLDPSTMSAVAGPVMTTMYSFSGETTVLIMSLAQVVVASLALGLSLLFFLCKLGRRVSCRVLYVFSNVVIIIGYIITYPFPFSSNPMKPFNETTRTGCNPLDYSWCDRQLAVNIVPFLIILIVTNSFAIPSAALSLDTIYSKMIGNLDQNLMQSLFVIVDDIVQIVGPLYGTAIFASTGLNLINIINGSVYILGTIVWLAAWKWLKPYA</sequence>
<keyword evidence="3" id="KW-1133">Transmembrane helix</keyword>
<protein>
    <submittedName>
        <fullName evidence="5">Membrane transporter</fullName>
    </submittedName>
</protein>
<evidence type="ECO:0000256" key="2">
    <source>
        <dbReference type="ARBA" id="ARBA00022692"/>
    </source>
</evidence>
<evidence type="ECO:0000256" key="4">
    <source>
        <dbReference type="ARBA" id="ARBA00023136"/>
    </source>
</evidence>
<dbReference type="Pfam" id="PF07690">
    <property type="entry name" value="MFS_1"/>
    <property type="match status" value="1"/>
</dbReference>
<proteinExistence type="predicted"/>
<dbReference type="SUPFAM" id="SSF103473">
    <property type="entry name" value="MFS general substrate transporter"/>
    <property type="match status" value="1"/>
</dbReference>
<dbReference type="PANTHER" id="PTHR23510:SF25">
    <property type="entry name" value="MFS DOMAIN-CONTAINING PROTEIN"/>
    <property type="match status" value="1"/>
</dbReference>
<accession>A0A2A6C2H5</accession>
<organism evidence="5 6">
    <name type="scientific">Pristionchus pacificus</name>
    <name type="common">Parasitic nematode worm</name>
    <dbReference type="NCBI Taxonomy" id="54126"/>
    <lineage>
        <taxon>Eukaryota</taxon>
        <taxon>Metazoa</taxon>
        <taxon>Ecdysozoa</taxon>
        <taxon>Nematoda</taxon>
        <taxon>Chromadorea</taxon>
        <taxon>Rhabditida</taxon>
        <taxon>Rhabditina</taxon>
        <taxon>Diplogasteromorpha</taxon>
        <taxon>Diplogasteroidea</taxon>
        <taxon>Neodiplogasteridae</taxon>
        <taxon>Pristionchus</taxon>
    </lineage>
</organism>
<dbReference type="Proteomes" id="UP000005239">
    <property type="component" value="Unassembled WGS sequence"/>
</dbReference>
<gene>
    <name evidence="5" type="primary">WBGene00095439</name>
</gene>
<reference evidence="6" key="1">
    <citation type="journal article" date="2008" name="Nat. Genet.">
        <title>The Pristionchus pacificus genome provides a unique perspective on nematode lifestyle and parasitism.</title>
        <authorList>
            <person name="Dieterich C."/>
            <person name="Clifton S.W."/>
            <person name="Schuster L.N."/>
            <person name="Chinwalla A."/>
            <person name="Delehaunty K."/>
            <person name="Dinkelacker I."/>
            <person name="Fulton L."/>
            <person name="Fulton R."/>
            <person name="Godfrey J."/>
            <person name="Minx P."/>
            <person name="Mitreva M."/>
            <person name="Roeseler W."/>
            <person name="Tian H."/>
            <person name="Witte H."/>
            <person name="Yang S.P."/>
            <person name="Wilson R.K."/>
            <person name="Sommer R.J."/>
        </authorList>
    </citation>
    <scope>NUCLEOTIDE SEQUENCE [LARGE SCALE GENOMIC DNA]</scope>
    <source>
        <strain evidence="6">PS312</strain>
    </source>
</reference>
<dbReference type="InterPro" id="IPR011701">
    <property type="entry name" value="MFS"/>
</dbReference>
<dbReference type="PANTHER" id="PTHR23510">
    <property type="entry name" value="INNER MEMBRANE TRANSPORT PROTEIN YAJR"/>
    <property type="match status" value="1"/>
</dbReference>
<dbReference type="InterPro" id="IPR051068">
    <property type="entry name" value="MFS_Domain-Containing_Protein"/>
</dbReference>
<keyword evidence="6" id="KW-1185">Reference proteome</keyword>
<dbReference type="AlphaFoldDB" id="A0A2A6C2H5"/>
<comment type="subcellular location">
    <subcellularLocation>
        <location evidence="1">Membrane</location>
        <topology evidence="1">Multi-pass membrane protein</topology>
    </subcellularLocation>
</comment>